<evidence type="ECO:0000256" key="1">
    <source>
        <dbReference type="SAM" id="Phobius"/>
    </source>
</evidence>
<name>A0A7J7KSU9_BUGNE</name>
<evidence type="ECO:0000313" key="3">
    <source>
        <dbReference type="Proteomes" id="UP000593567"/>
    </source>
</evidence>
<evidence type="ECO:0000313" key="2">
    <source>
        <dbReference type="EMBL" id="KAF6041209.1"/>
    </source>
</evidence>
<sequence length="151" mass="16440">MADSNTTTLAMVGNCDPSKKQWWIFLVSSLLTLVGGVLLVLCGQLIIAIHKKVTCRTKVVHVGENHITEETKDNETVKFAEKQSDSGEQKDDNIGWVTAAKDGAGELISGQTTSGRILVVFVFFLSVASLIVFFIDADSCDNLAMLGNWYV</sequence>
<proteinExistence type="predicted"/>
<protein>
    <submittedName>
        <fullName evidence="2">Uncharacterized protein</fullName>
    </submittedName>
</protein>
<feature type="transmembrane region" description="Helical" evidence="1">
    <location>
        <begin position="22"/>
        <end position="49"/>
    </location>
</feature>
<dbReference type="Proteomes" id="UP000593567">
    <property type="component" value="Unassembled WGS sequence"/>
</dbReference>
<keyword evidence="1" id="KW-1133">Transmembrane helix</keyword>
<gene>
    <name evidence="2" type="ORF">EB796_000481</name>
</gene>
<dbReference type="EMBL" id="VXIV02000068">
    <property type="protein sequence ID" value="KAF6041209.1"/>
    <property type="molecule type" value="Genomic_DNA"/>
</dbReference>
<organism evidence="2 3">
    <name type="scientific">Bugula neritina</name>
    <name type="common">Brown bryozoan</name>
    <name type="synonym">Sertularia neritina</name>
    <dbReference type="NCBI Taxonomy" id="10212"/>
    <lineage>
        <taxon>Eukaryota</taxon>
        <taxon>Metazoa</taxon>
        <taxon>Spiralia</taxon>
        <taxon>Lophotrochozoa</taxon>
        <taxon>Bryozoa</taxon>
        <taxon>Gymnolaemata</taxon>
        <taxon>Cheilostomatida</taxon>
        <taxon>Flustrina</taxon>
        <taxon>Buguloidea</taxon>
        <taxon>Bugulidae</taxon>
        <taxon>Bugula</taxon>
    </lineage>
</organism>
<dbReference type="OrthoDB" id="10035564at2759"/>
<keyword evidence="1" id="KW-0812">Transmembrane</keyword>
<feature type="transmembrane region" description="Helical" evidence="1">
    <location>
        <begin position="117"/>
        <end position="135"/>
    </location>
</feature>
<reference evidence="2" key="1">
    <citation type="submission" date="2020-06" db="EMBL/GenBank/DDBJ databases">
        <title>Draft genome of Bugula neritina, a colonial animal packing powerful symbionts and potential medicines.</title>
        <authorList>
            <person name="Rayko M."/>
        </authorList>
    </citation>
    <scope>NUCLEOTIDE SEQUENCE [LARGE SCALE GENOMIC DNA]</scope>
    <source>
        <strain evidence="2">Kwan_BN1</strain>
    </source>
</reference>
<keyword evidence="3" id="KW-1185">Reference proteome</keyword>
<keyword evidence="1" id="KW-0472">Membrane</keyword>
<dbReference type="AlphaFoldDB" id="A0A7J7KSU9"/>
<comment type="caution">
    <text evidence="2">The sequence shown here is derived from an EMBL/GenBank/DDBJ whole genome shotgun (WGS) entry which is preliminary data.</text>
</comment>
<accession>A0A7J7KSU9</accession>